<dbReference type="HAMAP" id="MF_00183">
    <property type="entry name" value="DXP_reductoisom"/>
    <property type="match status" value="1"/>
</dbReference>
<dbReference type="InterPro" id="IPR013512">
    <property type="entry name" value="DXP_reductoisomerase_N"/>
</dbReference>
<dbReference type="GO" id="GO:0030604">
    <property type="term" value="F:1-deoxy-D-xylulose-5-phosphate reductoisomerase activity"/>
    <property type="evidence" value="ECO:0007669"/>
    <property type="project" value="UniProtKB-UniRule"/>
</dbReference>
<evidence type="ECO:0000256" key="4">
    <source>
        <dbReference type="ARBA" id="ARBA00022857"/>
    </source>
</evidence>
<comment type="caution">
    <text evidence="13">The sequence shown here is derived from an EMBL/GenBank/DDBJ whole genome shotgun (WGS) entry which is preliminary data.</text>
</comment>
<keyword evidence="14" id="KW-1185">Reference proteome</keyword>
<keyword evidence="7 9" id="KW-0414">Isoprene biosynthesis</keyword>
<dbReference type="PANTHER" id="PTHR30525:SF0">
    <property type="entry name" value="1-DEOXY-D-XYLULOSE 5-PHOSPHATE REDUCTOISOMERASE, CHLOROPLASTIC"/>
    <property type="match status" value="1"/>
</dbReference>
<feature type="binding site" evidence="9">
    <location>
        <position position="171"/>
    </location>
    <ligand>
        <name>1-deoxy-D-xylulose 5-phosphate</name>
        <dbReference type="ChEBI" id="CHEBI:57792"/>
    </ligand>
</feature>
<evidence type="ECO:0000256" key="2">
    <source>
        <dbReference type="ARBA" id="ARBA00006825"/>
    </source>
</evidence>
<feature type="binding site" evidence="9">
    <location>
        <position position="14"/>
    </location>
    <ligand>
        <name>NADPH</name>
        <dbReference type="ChEBI" id="CHEBI:57783"/>
    </ligand>
</feature>
<keyword evidence="3 9" id="KW-0479">Metal-binding</keyword>
<dbReference type="RefSeq" id="WP_098504083.1">
    <property type="nucleotide sequence ID" value="NZ_PDJQ01000001.1"/>
</dbReference>
<dbReference type="GO" id="GO:0030145">
    <property type="term" value="F:manganese ion binding"/>
    <property type="evidence" value="ECO:0007669"/>
    <property type="project" value="TreeGrafter"/>
</dbReference>
<dbReference type="NCBIfam" id="NF009114">
    <property type="entry name" value="PRK12464.1"/>
    <property type="match status" value="1"/>
</dbReference>
<feature type="domain" description="DXP reductoisomerase C-terminal" evidence="12">
    <location>
        <begin position="256"/>
        <end position="373"/>
    </location>
</feature>
<evidence type="ECO:0000256" key="1">
    <source>
        <dbReference type="ARBA" id="ARBA00005094"/>
    </source>
</evidence>
<comment type="caution">
    <text evidence="9">Lacks conserved residue(s) required for the propagation of feature annotation.</text>
</comment>
<evidence type="ECO:0000259" key="11">
    <source>
        <dbReference type="Pfam" id="PF08436"/>
    </source>
</evidence>
<feature type="binding site" evidence="9">
    <location>
        <position position="147"/>
    </location>
    <ligand>
        <name>1-deoxy-D-xylulose 5-phosphate</name>
        <dbReference type="ChEBI" id="CHEBI:57792"/>
    </ligand>
</feature>
<feature type="binding site" evidence="9">
    <location>
        <position position="41"/>
    </location>
    <ligand>
        <name>NADPH</name>
        <dbReference type="ChEBI" id="CHEBI:57783"/>
    </ligand>
</feature>
<dbReference type="SUPFAM" id="SSF69055">
    <property type="entry name" value="1-deoxy-D-xylulose-5-phosphate reductoisomerase, C-terminal domain"/>
    <property type="match status" value="1"/>
</dbReference>
<keyword evidence="4 9" id="KW-0521">NADP</keyword>
<name>A0A2A9HFA6_TEPT2</name>
<accession>A0A2A9HFA6</accession>
<feature type="binding site" evidence="9">
    <location>
        <position position="212"/>
    </location>
    <ligand>
        <name>1-deoxy-D-xylulose 5-phosphate</name>
        <dbReference type="ChEBI" id="CHEBI:57792"/>
    </ligand>
</feature>
<feature type="binding site" evidence="9">
    <location>
        <position position="146"/>
    </location>
    <ligand>
        <name>1-deoxy-D-xylulose 5-phosphate</name>
        <dbReference type="ChEBI" id="CHEBI:57792"/>
    </ligand>
</feature>
<dbReference type="Pfam" id="PF02670">
    <property type="entry name" value="DXP_reductoisom"/>
    <property type="match status" value="1"/>
</dbReference>
<feature type="binding site" evidence="9">
    <location>
        <position position="216"/>
    </location>
    <ligand>
        <name>1-deoxy-D-xylulose 5-phosphate</name>
        <dbReference type="ChEBI" id="CHEBI:57792"/>
    </ligand>
</feature>
<dbReference type="Proteomes" id="UP000223071">
    <property type="component" value="Unassembled WGS sequence"/>
</dbReference>
<evidence type="ECO:0000256" key="3">
    <source>
        <dbReference type="ARBA" id="ARBA00022723"/>
    </source>
</evidence>
<dbReference type="InterPro" id="IPR013644">
    <property type="entry name" value="DXP_reductoisomerase_C"/>
</dbReference>
<comment type="similarity">
    <text evidence="2 9">Belongs to the DXR family.</text>
</comment>
<keyword evidence="5 9" id="KW-0560">Oxidoreductase</keyword>
<gene>
    <name evidence="9" type="primary">dxr</name>
    <name evidence="13" type="ORF">A9A59_1958</name>
</gene>
<dbReference type="UniPathway" id="UPA00056">
    <property type="reaction ID" value="UER00092"/>
</dbReference>
<dbReference type="NCBIfam" id="TIGR00243">
    <property type="entry name" value="Dxr"/>
    <property type="match status" value="1"/>
</dbReference>
<comment type="cofactor">
    <cofactor evidence="9">
        <name>Mg(2+)</name>
        <dbReference type="ChEBI" id="CHEBI:18420"/>
    </cofactor>
    <cofactor evidence="9">
        <name>Mn(2+)</name>
        <dbReference type="ChEBI" id="CHEBI:29035"/>
    </cofactor>
</comment>
<evidence type="ECO:0000256" key="8">
    <source>
        <dbReference type="ARBA" id="ARBA00048543"/>
    </source>
</evidence>
<dbReference type="Gene3D" id="3.40.50.720">
    <property type="entry name" value="NAD(P)-binding Rossmann-like Domain"/>
    <property type="match status" value="1"/>
</dbReference>
<evidence type="ECO:0000256" key="6">
    <source>
        <dbReference type="ARBA" id="ARBA00023211"/>
    </source>
</evidence>
<dbReference type="PANTHER" id="PTHR30525">
    <property type="entry name" value="1-DEOXY-D-XYLULOSE 5-PHOSPHATE REDUCTOISOMERASE"/>
    <property type="match status" value="1"/>
</dbReference>
<dbReference type="InterPro" id="IPR003821">
    <property type="entry name" value="DXP_reductoisomerase"/>
</dbReference>
<dbReference type="EMBL" id="PDJQ01000001">
    <property type="protein sequence ID" value="PFG74717.1"/>
    <property type="molecule type" value="Genomic_DNA"/>
</dbReference>
<feature type="binding site" evidence="9">
    <location>
        <position position="121"/>
    </location>
    <ligand>
        <name>NADPH</name>
        <dbReference type="ChEBI" id="CHEBI:57783"/>
    </ligand>
</feature>
<dbReference type="SUPFAM" id="SSF55347">
    <property type="entry name" value="Glyceraldehyde-3-phosphate dehydrogenase-like, C-terminal domain"/>
    <property type="match status" value="1"/>
</dbReference>
<dbReference type="EC" id="1.1.1.267" evidence="9"/>
<dbReference type="Pfam" id="PF08436">
    <property type="entry name" value="DXP_redisom_C"/>
    <property type="match status" value="1"/>
</dbReference>
<protein>
    <recommendedName>
        <fullName evidence="9">1-deoxy-D-xylulose 5-phosphate reductoisomerase</fullName>
        <shortName evidence="9">DXP reductoisomerase</shortName>
        <ecNumber evidence="9">1.1.1.267</ecNumber>
    </recommendedName>
    <alternativeName>
        <fullName evidence="9">1-deoxyxylulose-5-phosphate reductoisomerase</fullName>
    </alternativeName>
    <alternativeName>
        <fullName evidence="9">2-C-methyl-D-erythritol 4-phosphate synthase</fullName>
    </alternativeName>
</protein>
<feature type="binding site" evidence="9">
    <location>
        <position position="207"/>
    </location>
    <ligand>
        <name>1-deoxy-D-xylulose 5-phosphate</name>
        <dbReference type="ChEBI" id="CHEBI:57792"/>
    </ligand>
</feature>
<feature type="binding site" evidence="9">
    <location>
        <position position="216"/>
    </location>
    <ligand>
        <name>Mn(2+)</name>
        <dbReference type="ChEBI" id="CHEBI:29035"/>
    </ligand>
</feature>
<evidence type="ECO:0000256" key="5">
    <source>
        <dbReference type="ARBA" id="ARBA00023002"/>
    </source>
</evidence>
<evidence type="ECO:0000256" key="7">
    <source>
        <dbReference type="ARBA" id="ARBA00023229"/>
    </source>
</evidence>
<dbReference type="SUPFAM" id="SSF51735">
    <property type="entry name" value="NAD(P)-binding Rossmann-fold domains"/>
    <property type="match status" value="1"/>
</dbReference>
<feature type="binding site" evidence="9">
    <location>
        <position position="15"/>
    </location>
    <ligand>
        <name>NADPH</name>
        <dbReference type="ChEBI" id="CHEBI:57783"/>
    </ligand>
</feature>
<reference evidence="13 14" key="1">
    <citation type="submission" date="2017-09" db="EMBL/GenBank/DDBJ databases">
        <title>Sequencing the genomes of two abundant thermophiles in Great Basin hot springs: Thermocrinis jamiesonii and novel Chloroflexi Thermoflexus hugenholtzii.</title>
        <authorList>
            <person name="Hedlund B."/>
        </authorList>
    </citation>
    <scope>NUCLEOTIDE SEQUENCE [LARGE SCALE GENOMIC DNA]</scope>
    <source>
        <strain evidence="13 14">G233</strain>
    </source>
</reference>
<feature type="binding site" evidence="9">
    <location>
        <position position="194"/>
    </location>
    <ligand>
        <name>1-deoxy-D-xylulose 5-phosphate</name>
        <dbReference type="ChEBI" id="CHEBI:57792"/>
    </ligand>
</feature>
<dbReference type="Gene3D" id="1.10.1740.10">
    <property type="match status" value="1"/>
</dbReference>
<evidence type="ECO:0000256" key="9">
    <source>
        <dbReference type="HAMAP-Rule" id="MF_00183"/>
    </source>
</evidence>
<dbReference type="InterPro" id="IPR036169">
    <property type="entry name" value="DXPR_C_sf"/>
</dbReference>
<evidence type="ECO:0000313" key="13">
    <source>
        <dbReference type="EMBL" id="PFG74717.1"/>
    </source>
</evidence>
<keyword evidence="13" id="KW-0413">Isomerase</keyword>
<feature type="binding site" evidence="9">
    <location>
        <position position="200"/>
    </location>
    <ligand>
        <name>NADPH</name>
        <dbReference type="ChEBI" id="CHEBI:57783"/>
    </ligand>
</feature>
<dbReference type="InterPro" id="IPR026877">
    <property type="entry name" value="DXPR_C"/>
</dbReference>
<dbReference type="GO" id="GO:0070402">
    <property type="term" value="F:NADPH binding"/>
    <property type="evidence" value="ECO:0007669"/>
    <property type="project" value="InterPro"/>
</dbReference>
<proteinExistence type="inferred from homology"/>
<feature type="binding site" evidence="9">
    <location>
        <position position="13"/>
    </location>
    <ligand>
        <name>NADPH</name>
        <dbReference type="ChEBI" id="CHEBI:57783"/>
    </ligand>
</feature>
<feature type="binding site" evidence="9">
    <location>
        <position position="145"/>
    </location>
    <ligand>
        <name>Mn(2+)</name>
        <dbReference type="ChEBI" id="CHEBI:29035"/>
    </ligand>
</feature>
<dbReference type="GO" id="GO:0051484">
    <property type="term" value="P:isopentenyl diphosphate biosynthetic process, methylerythritol 4-phosphate pathway involved in terpenoid biosynthetic process"/>
    <property type="evidence" value="ECO:0007669"/>
    <property type="project" value="TreeGrafter"/>
</dbReference>
<keyword evidence="6 9" id="KW-0464">Manganese</keyword>
<feature type="binding site" evidence="9">
    <location>
        <position position="147"/>
    </location>
    <ligand>
        <name>Mn(2+)</name>
        <dbReference type="ChEBI" id="CHEBI:29035"/>
    </ligand>
</feature>
<organism evidence="13 14">
    <name type="scientific">Tepidiforma thermophila (strain KCTC 52669 / CGMCC 1.13589 / G233)</name>
    <dbReference type="NCBI Taxonomy" id="2761530"/>
    <lineage>
        <taxon>Bacteria</taxon>
        <taxon>Bacillati</taxon>
        <taxon>Chloroflexota</taxon>
        <taxon>Tepidiformia</taxon>
        <taxon>Tepidiformales</taxon>
        <taxon>Tepidiformaceae</taxon>
        <taxon>Tepidiforma</taxon>
    </lineage>
</organism>
<dbReference type="InterPro" id="IPR036291">
    <property type="entry name" value="NAD(P)-bd_dom_sf"/>
</dbReference>
<feature type="binding site" evidence="9">
    <location>
        <position position="16"/>
    </location>
    <ligand>
        <name>NADPH</name>
        <dbReference type="ChEBI" id="CHEBI:57783"/>
    </ligand>
</feature>
<feature type="binding site" evidence="9">
    <location>
        <position position="39"/>
    </location>
    <ligand>
        <name>NADPH</name>
        <dbReference type="ChEBI" id="CHEBI:57783"/>
    </ligand>
</feature>
<comment type="function">
    <text evidence="9">Catalyzes the NADPH-dependent rearrangement and reduction of 1-deoxy-D-xylulose-5-phosphate (DXP) to 2-C-methyl-D-erythritol 4-phosphate (MEP).</text>
</comment>
<comment type="pathway">
    <text evidence="1 9">Isoprenoid biosynthesis; isopentenyl diphosphate biosynthesis via DXP pathway; isopentenyl diphosphate from 1-deoxy-D-xylulose 5-phosphate: step 1/6.</text>
</comment>
<feature type="binding site" evidence="9">
    <location>
        <position position="120"/>
    </location>
    <ligand>
        <name>1-deoxy-D-xylulose 5-phosphate</name>
        <dbReference type="ChEBI" id="CHEBI:57792"/>
    </ligand>
</feature>
<evidence type="ECO:0000313" key="14">
    <source>
        <dbReference type="Proteomes" id="UP000223071"/>
    </source>
</evidence>
<feature type="binding site" evidence="9">
    <location>
        <position position="119"/>
    </location>
    <ligand>
        <name>NADPH</name>
        <dbReference type="ChEBI" id="CHEBI:57783"/>
    </ligand>
</feature>
<dbReference type="Pfam" id="PF13288">
    <property type="entry name" value="DXPR_C"/>
    <property type="match status" value="1"/>
</dbReference>
<dbReference type="AlphaFoldDB" id="A0A2A9HFA6"/>
<feature type="domain" description="1-deoxy-D-xylulose 5-phosphate reductoisomerase N-terminal" evidence="10">
    <location>
        <begin position="7"/>
        <end position="127"/>
    </location>
</feature>
<evidence type="ECO:0000259" key="10">
    <source>
        <dbReference type="Pfam" id="PF02670"/>
    </source>
</evidence>
<evidence type="ECO:0000259" key="12">
    <source>
        <dbReference type="Pfam" id="PF13288"/>
    </source>
</evidence>
<comment type="catalytic activity">
    <reaction evidence="8">
        <text>2-C-methyl-D-erythritol 4-phosphate + NADP(+) = 1-deoxy-D-xylulose 5-phosphate + NADPH + H(+)</text>
        <dbReference type="Rhea" id="RHEA:13717"/>
        <dbReference type="ChEBI" id="CHEBI:15378"/>
        <dbReference type="ChEBI" id="CHEBI:57783"/>
        <dbReference type="ChEBI" id="CHEBI:57792"/>
        <dbReference type="ChEBI" id="CHEBI:58262"/>
        <dbReference type="ChEBI" id="CHEBI:58349"/>
        <dbReference type="EC" id="1.1.1.267"/>
    </reaction>
    <physiologicalReaction direction="right-to-left" evidence="8">
        <dbReference type="Rhea" id="RHEA:13719"/>
    </physiologicalReaction>
</comment>
<dbReference type="PIRSF" id="PIRSF006205">
    <property type="entry name" value="Dxp_reductismrs"/>
    <property type="match status" value="1"/>
</dbReference>
<keyword evidence="9" id="KW-0460">Magnesium</keyword>
<dbReference type="GO" id="GO:0016853">
    <property type="term" value="F:isomerase activity"/>
    <property type="evidence" value="ECO:0007669"/>
    <property type="project" value="UniProtKB-KW"/>
</dbReference>
<sequence>MKPPLRVAVLGSTGSIGRQALDVIARFPDRFAVAALAAGANADLLAEQVAALRPRYVFAERVSPRLQEAAAAVGALAERPEAVAVAPDVDIVLVATAGAAGLLPTLAALRIGRPVAIANKEVLVMAGHLVREAMQAGGGELRPVDSEHSAIWQCLWGESPHAIRRIILTASGGAFRDFSRGQLAAVTPEQALDHPTWKMGRKITVDSATLMNKGMETIEAMWLFDVPMDAVDVVLHRESIVHSLVEFTDGSVKAQLGVPDMRLPIQLALSYPERMPEPPMPLLDLAAVGVLHFGRPDLDRFPCLRLAMEAGRIGGTAPAAMAAADEVAVERFLRREIGFLDIPRVIEHVLEQHEPLPSPSLDEVLAADAEARRLAAAVAPEVPA</sequence>
<feature type="binding site" evidence="9">
    <location>
        <position position="213"/>
    </location>
    <ligand>
        <name>1-deoxy-D-xylulose 5-phosphate</name>
        <dbReference type="ChEBI" id="CHEBI:57792"/>
    </ligand>
</feature>
<dbReference type="FunFam" id="3.40.50.720:FF:000045">
    <property type="entry name" value="1-deoxy-D-xylulose 5-phosphate reductoisomerase"/>
    <property type="match status" value="1"/>
</dbReference>
<feature type="domain" description="1-deoxy-D-xylulose 5-phosphate reductoisomerase C-terminal" evidence="11">
    <location>
        <begin position="142"/>
        <end position="224"/>
    </location>
</feature>